<dbReference type="Pfam" id="PF01094">
    <property type="entry name" value="ANF_receptor"/>
    <property type="match status" value="1"/>
</dbReference>
<evidence type="ECO:0000256" key="6">
    <source>
        <dbReference type="SAM" id="MobiDB-lite"/>
    </source>
</evidence>
<feature type="domain" description="Receptor ligand binding region" evidence="8">
    <location>
        <begin position="89"/>
        <end position="291"/>
    </location>
</feature>
<keyword evidence="11" id="KW-1185">Reference proteome</keyword>
<name>A0A8X6SQE3_TRICX</name>
<dbReference type="EMBL" id="BMAU01021347">
    <property type="protein sequence ID" value="GFY18029.1"/>
    <property type="molecule type" value="Genomic_DNA"/>
</dbReference>
<reference evidence="10" key="1">
    <citation type="submission" date="2020-08" db="EMBL/GenBank/DDBJ databases">
        <title>Multicomponent nature underlies the extraordinary mechanical properties of spider dragline silk.</title>
        <authorList>
            <person name="Kono N."/>
            <person name="Nakamura H."/>
            <person name="Mori M."/>
            <person name="Yoshida Y."/>
            <person name="Ohtoshi R."/>
            <person name="Malay A.D."/>
            <person name="Moran D.A.P."/>
            <person name="Tomita M."/>
            <person name="Numata K."/>
            <person name="Arakawa K."/>
        </authorList>
    </citation>
    <scope>NUCLEOTIDE SEQUENCE</scope>
</reference>
<keyword evidence="5" id="KW-0325">Glycoprotein</keyword>
<evidence type="ECO:0000313" key="11">
    <source>
        <dbReference type="Proteomes" id="UP000887159"/>
    </source>
</evidence>
<dbReference type="InterPro" id="IPR050726">
    <property type="entry name" value="mGluR"/>
</dbReference>
<dbReference type="InterPro" id="IPR038550">
    <property type="entry name" value="GPCR_3_9-Cys_sf"/>
</dbReference>
<evidence type="ECO:0000256" key="5">
    <source>
        <dbReference type="ARBA" id="ARBA00023180"/>
    </source>
</evidence>
<evidence type="ECO:0000256" key="1">
    <source>
        <dbReference type="ARBA" id="ARBA00004370"/>
    </source>
</evidence>
<evidence type="ECO:0000256" key="2">
    <source>
        <dbReference type="ARBA" id="ARBA00022692"/>
    </source>
</evidence>
<proteinExistence type="predicted"/>
<dbReference type="InterPro" id="IPR001828">
    <property type="entry name" value="ANF_lig-bd_rcpt"/>
</dbReference>
<evidence type="ECO:0000313" key="10">
    <source>
        <dbReference type="EMBL" id="GFY18029.1"/>
    </source>
</evidence>
<evidence type="ECO:0000256" key="4">
    <source>
        <dbReference type="ARBA" id="ARBA00023136"/>
    </source>
</evidence>
<dbReference type="Gene3D" id="2.10.50.30">
    <property type="entry name" value="GPCR, family 3, nine cysteines domain"/>
    <property type="match status" value="1"/>
</dbReference>
<dbReference type="SUPFAM" id="SSF53822">
    <property type="entry name" value="Periplasmic binding protein-like I"/>
    <property type="match status" value="1"/>
</dbReference>
<dbReference type="AlphaFoldDB" id="A0A8X6SQE3"/>
<evidence type="ECO:0000259" key="8">
    <source>
        <dbReference type="Pfam" id="PF01094"/>
    </source>
</evidence>
<dbReference type="Proteomes" id="UP000887159">
    <property type="component" value="Unassembled WGS sequence"/>
</dbReference>
<sequence length="479" mass="54787">MKKREIGIARKSAEKRGESLGHPEFVKPVFTKDSKPIWEKEKITWAPRDCDNRTHLKKGYHAPKEGTPNTLRNTAVSDSQVNTYLEFCIVLFGSNKEIAGVMKAVHRNSKAAHFLWVTSNRYSEHGLISDINYKHMKTVFFLRQITQPVDGFEEYFKSLNVKTNKRNPWFSEYWEQTFSCKLPDTRLTTRNMWAKNKCNGSEELSAVKGFKMEEEAQYVSNAVLAFAYAIKAMHEDLCDGLPGACSMMKPVNGTLLLKYLKNVSFKGLSGNDFQFNEDGNGPVRFEILQIKQEAPGMYKWFSVDYHKGVTLDILSEEFCYRKNGHTEPDSLCNPSCKTGQIKKYEDDIKCCWKCMYCRQYQIVENETTCTNCPYGYFANGNYTSCELGSRPYFDRFLLLIKLGFSVIGIAATIVIFVIVVRETTAKRMTIRNIQFWLVTGIFLCGRGSLEKKALSVVFIKGLKVQEKPPSEEDKGPDTV</sequence>
<feature type="domain" description="GPCR family 3 nine cysteines" evidence="9">
    <location>
        <begin position="328"/>
        <end position="376"/>
    </location>
</feature>
<dbReference type="Gene3D" id="3.40.50.2300">
    <property type="match status" value="1"/>
</dbReference>
<comment type="subcellular location">
    <subcellularLocation>
        <location evidence="1">Membrane</location>
    </subcellularLocation>
</comment>
<accession>A0A8X6SQE3</accession>
<dbReference type="Pfam" id="PF07562">
    <property type="entry name" value="NCD3G"/>
    <property type="match status" value="1"/>
</dbReference>
<keyword evidence="2 7" id="KW-0812">Transmembrane</keyword>
<dbReference type="GO" id="GO:0004930">
    <property type="term" value="F:G protein-coupled receptor activity"/>
    <property type="evidence" value="ECO:0007669"/>
    <property type="project" value="InterPro"/>
</dbReference>
<dbReference type="InterPro" id="IPR011500">
    <property type="entry name" value="GPCR_3_9-Cys_dom"/>
</dbReference>
<dbReference type="GO" id="GO:0016020">
    <property type="term" value="C:membrane"/>
    <property type="evidence" value="ECO:0007669"/>
    <property type="project" value="UniProtKB-SubCell"/>
</dbReference>
<gene>
    <name evidence="10" type="primary">GRM6</name>
    <name evidence="10" type="ORF">TNCV_3385211</name>
</gene>
<feature type="transmembrane region" description="Helical" evidence="7">
    <location>
        <begin position="396"/>
        <end position="420"/>
    </location>
</feature>
<dbReference type="InterPro" id="IPR028082">
    <property type="entry name" value="Peripla_BP_I"/>
</dbReference>
<organism evidence="10 11">
    <name type="scientific">Trichonephila clavipes</name>
    <name type="common">Golden silk orbweaver</name>
    <name type="synonym">Nephila clavipes</name>
    <dbReference type="NCBI Taxonomy" id="2585209"/>
    <lineage>
        <taxon>Eukaryota</taxon>
        <taxon>Metazoa</taxon>
        <taxon>Ecdysozoa</taxon>
        <taxon>Arthropoda</taxon>
        <taxon>Chelicerata</taxon>
        <taxon>Arachnida</taxon>
        <taxon>Araneae</taxon>
        <taxon>Araneomorphae</taxon>
        <taxon>Entelegynae</taxon>
        <taxon>Araneoidea</taxon>
        <taxon>Nephilidae</taxon>
        <taxon>Trichonephila</taxon>
    </lineage>
</organism>
<evidence type="ECO:0000256" key="7">
    <source>
        <dbReference type="SAM" id="Phobius"/>
    </source>
</evidence>
<dbReference type="PANTHER" id="PTHR24060">
    <property type="entry name" value="METABOTROPIC GLUTAMATE RECEPTOR"/>
    <property type="match status" value="1"/>
</dbReference>
<comment type="caution">
    <text evidence="10">The sequence shown here is derived from an EMBL/GenBank/DDBJ whole genome shotgun (WGS) entry which is preliminary data.</text>
</comment>
<evidence type="ECO:0000259" key="9">
    <source>
        <dbReference type="Pfam" id="PF07562"/>
    </source>
</evidence>
<feature type="region of interest" description="Disordered" evidence="6">
    <location>
        <begin position="1"/>
        <end position="20"/>
    </location>
</feature>
<protein>
    <submittedName>
        <fullName evidence="10">Metabotropic glutamate receptor 6</fullName>
    </submittedName>
</protein>
<keyword evidence="4 7" id="KW-0472">Membrane</keyword>
<keyword evidence="10" id="KW-0675">Receptor</keyword>
<keyword evidence="3 7" id="KW-1133">Transmembrane helix</keyword>
<evidence type="ECO:0000256" key="3">
    <source>
        <dbReference type="ARBA" id="ARBA00022989"/>
    </source>
</evidence>